<dbReference type="Proteomes" id="UP001530293">
    <property type="component" value="Unassembled WGS sequence"/>
</dbReference>
<dbReference type="InterPro" id="IPR029063">
    <property type="entry name" value="SAM-dependent_MTases_sf"/>
</dbReference>
<dbReference type="EMBL" id="JALLBG020000073">
    <property type="protein sequence ID" value="KAL3767714.1"/>
    <property type="molecule type" value="Genomic_DNA"/>
</dbReference>
<comment type="caution">
    <text evidence="4">The sequence shown here is derived from an EMBL/GenBank/DDBJ whole genome shotgun (WGS) entry which is preliminary data.</text>
</comment>
<protein>
    <submittedName>
        <fullName evidence="4">Uncharacterized protein</fullName>
    </submittedName>
</protein>
<feature type="compositionally biased region" description="Polar residues" evidence="3">
    <location>
        <begin position="275"/>
        <end position="288"/>
    </location>
</feature>
<organism evidence="4 5">
    <name type="scientific">Discostella pseudostelligera</name>
    <dbReference type="NCBI Taxonomy" id="259834"/>
    <lineage>
        <taxon>Eukaryota</taxon>
        <taxon>Sar</taxon>
        <taxon>Stramenopiles</taxon>
        <taxon>Ochrophyta</taxon>
        <taxon>Bacillariophyta</taxon>
        <taxon>Coscinodiscophyceae</taxon>
        <taxon>Thalassiosirophycidae</taxon>
        <taxon>Stephanodiscales</taxon>
        <taxon>Stephanodiscaceae</taxon>
        <taxon>Discostella</taxon>
    </lineage>
</organism>
<evidence type="ECO:0000256" key="2">
    <source>
        <dbReference type="ARBA" id="ARBA00022679"/>
    </source>
</evidence>
<keyword evidence="1" id="KW-0489">Methyltransferase</keyword>
<dbReference type="InterPro" id="IPR002052">
    <property type="entry name" value="DNA_methylase_N6_adenine_CS"/>
</dbReference>
<evidence type="ECO:0000313" key="4">
    <source>
        <dbReference type="EMBL" id="KAL3767714.1"/>
    </source>
</evidence>
<dbReference type="PROSITE" id="PS00092">
    <property type="entry name" value="N6_MTASE"/>
    <property type="match status" value="1"/>
</dbReference>
<dbReference type="GO" id="GO:0008168">
    <property type="term" value="F:methyltransferase activity"/>
    <property type="evidence" value="ECO:0007669"/>
    <property type="project" value="UniProtKB-KW"/>
</dbReference>
<evidence type="ECO:0000313" key="5">
    <source>
        <dbReference type="Proteomes" id="UP001530293"/>
    </source>
</evidence>
<gene>
    <name evidence="4" type="ORF">ACHAWU_010338</name>
</gene>
<evidence type="ECO:0000256" key="1">
    <source>
        <dbReference type="ARBA" id="ARBA00022603"/>
    </source>
</evidence>
<dbReference type="PANTHER" id="PTHR13370">
    <property type="entry name" value="RNA METHYLASE-RELATED"/>
    <property type="match status" value="1"/>
</dbReference>
<dbReference type="AlphaFoldDB" id="A0ABD3MWP2"/>
<dbReference type="SUPFAM" id="SSF53335">
    <property type="entry name" value="S-adenosyl-L-methionine-dependent methyltransferases"/>
    <property type="match status" value="1"/>
</dbReference>
<keyword evidence="5" id="KW-1185">Reference proteome</keyword>
<accession>A0ABD3MWP2</accession>
<sequence>ELSNSAGEVIPTSLFDKVDDAPTNTATTNHWEKSIYNINNSYIIQWRGEGTEGYSDALRQWEFTSAFRAEMKDYLLMHGINYSNYHDEENDIQFHFQNALSYSGPILDHEDLSASLSSATLSSSFGDKNNSNHHAEFEGQASNIPHLLQVQAYESAMQYVTISARHLPEMNTGSIDNALSMMTAGVEHDKTTSSPIIHTIFINAVHRCSLIRTAFQIVAGGGRGGTDDEYSYEELAIEALENKSFDDMIQNEGINVDATWSIRLRRYGPMEMVDVTQQKQQQLPSSNKRPPRQARYGKNVRSPLTDERQAILSMAELVKLFRGKVNLENPMCSIYLLEGLQSIRMSSAGSCDAEGAFGTTSRKSNIGEKSSSSKLLARVVAKGPKTSIYAPNTRICITTTPLCPIASFTLCNIARLQCNGQFTILDPFAGSCATLLAASHIATLPTFSLLSSTSTERQFNPSGGDRGGGCRSVAIEVAHNGFVNRADIVQDFIHRSLPPPLEIIRGNCFSPEVRHRARMVIGGGAFDAIVTDPPYGIREALGGSEKHMADGTMNAIDPLTELFDAMGHDRLAGTPLLKSGGRLVAFIPVRRKEECITDCLPDSVAMAAAGLVMEGEPKEQVLSDILSRWLVSFVGV</sequence>
<feature type="non-terminal residue" evidence="4">
    <location>
        <position position="1"/>
    </location>
</feature>
<dbReference type="Gene3D" id="3.40.50.150">
    <property type="entry name" value="Vaccinia Virus protein VP39"/>
    <property type="match status" value="1"/>
</dbReference>
<dbReference type="GO" id="GO:0032259">
    <property type="term" value="P:methylation"/>
    <property type="evidence" value="ECO:0007669"/>
    <property type="project" value="UniProtKB-KW"/>
</dbReference>
<evidence type="ECO:0000256" key="3">
    <source>
        <dbReference type="SAM" id="MobiDB-lite"/>
    </source>
</evidence>
<dbReference type="PANTHER" id="PTHR13370:SF3">
    <property type="entry name" value="TRNA (GUANINE(10)-N2)-METHYLTRANSFERASE HOMOLOG"/>
    <property type="match status" value="1"/>
</dbReference>
<feature type="region of interest" description="Disordered" evidence="3">
    <location>
        <begin position="275"/>
        <end position="301"/>
    </location>
</feature>
<keyword evidence="2" id="KW-0808">Transferase</keyword>
<reference evidence="4 5" key="1">
    <citation type="submission" date="2024-10" db="EMBL/GenBank/DDBJ databases">
        <title>Updated reference genomes for cyclostephanoid diatoms.</title>
        <authorList>
            <person name="Roberts W.R."/>
            <person name="Alverson A.J."/>
        </authorList>
    </citation>
    <scope>NUCLEOTIDE SEQUENCE [LARGE SCALE GENOMIC DNA]</scope>
    <source>
        <strain evidence="4 5">AJA232-27</strain>
    </source>
</reference>
<proteinExistence type="predicted"/>
<name>A0ABD3MWP2_9STRA</name>